<reference evidence="2" key="1">
    <citation type="submission" date="2013-09" db="EMBL/GenBank/DDBJ databases">
        <title>The Genome Sequence of Anopheles culicifacies species A.</title>
        <authorList>
            <consortium name="The Broad Institute Genomics Platform"/>
            <person name="Neafsey D.E."/>
            <person name="Besansky N."/>
            <person name="Howell P."/>
            <person name="Walton C."/>
            <person name="Young S.K."/>
            <person name="Zeng Q."/>
            <person name="Gargeya S."/>
            <person name="Fitzgerald M."/>
            <person name="Haas B."/>
            <person name="Abouelleil A."/>
            <person name="Allen A.W."/>
            <person name="Alvarado L."/>
            <person name="Arachchi H.M."/>
            <person name="Berlin A.M."/>
            <person name="Chapman S.B."/>
            <person name="Gainer-Dewar J."/>
            <person name="Goldberg J."/>
            <person name="Griggs A."/>
            <person name="Gujja S."/>
            <person name="Hansen M."/>
            <person name="Howarth C."/>
            <person name="Imamovic A."/>
            <person name="Ireland A."/>
            <person name="Larimer J."/>
            <person name="McCowan C."/>
            <person name="Murphy C."/>
            <person name="Pearson M."/>
            <person name="Poon T.W."/>
            <person name="Priest M."/>
            <person name="Roberts A."/>
            <person name="Saif S."/>
            <person name="Shea T."/>
            <person name="Sisk P."/>
            <person name="Sykes S."/>
            <person name="Wortman J."/>
            <person name="Nusbaum C."/>
            <person name="Birren B."/>
        </authorList>
    </citation>
    <scope>NUCLEOTIDE SEQUENCE [LARGE SCALE GENOMIC DNA]</scope>
    <source>
        <strain evidence="2">A-37</strain>
    </source>
</reference>
<proteinExistence type="predicted"/>
<organism evidence="1 2">
    <name type="scientific">Anopheles culicifacies</name>
    <dbReference type="NCBI Taxonomy" id="139723"/>
    <lineage>
        <taxon>Eukaryota</taxon>
        <taxon>Metazoa</taxon>
        <taxon>Ecdysozoa</taxon>
        <taxon>Arthropoda</taxon>
        <taxon>Hexapoda</taxon>
        <taxon>Insecta</taxon>
        <taxon>Pterygota</taxon>
        <taxon>Neoptera</taxon>
        <taxon>Endopterygota</taxon>
        <taxon>Diptera</taxon>
        <taxon>Nematocera</taxon>
        <taxon>Culicoidea</taxon>
        <taxon>Culicidae</taxon>
        <taxon>Anophelinae</taxon>
        <taxon>Anopheles</taxon>
        <taxon>culicifacies species complex</taxon>
    </lineage>
</organism>
<dbReference type="EMBL" id="AXCM01004830">
    <property type="status" value="NOT_ANNOTATED_CDS"/>
    <property type="molecule type" value="Genomic_DNA"/>
</dbReference>
<name>A0A182MX16_9DIPT</name>
<dbReference type="VEuPathDB" id="VectorBase:ACUA028367"/>
<dbReference type="EnsemblMetazoa" id="ACUA028367-RA">
    <property type="protein sequence ID" value="ACUA028367-PA"/>
    <property type="gene ID" value="ACUA028367"/>
</dbReference>
<protein>
    <submittedName>
        <fullName evidence="1">Uncharacterized protein</fullName>
    </submittedName>
</protein>
<dbReference type="Proteomes" id="UP000075883">
    <property type="component" value="Unassembled WGS sequence"/>
</dbReference>
<reference evidence="1" key="2">
    <citation type="submission" date="2020-05" db="UniProtKB">
        <authorList>
            <consortium name="EnsemblMetazoa"/>
        </authorList>
    </citation>
    <scope>IDENTIFICATION</scope>
    <source>
        <strain evidence="1">A-37</strain>
    </source>
</reference>
<accession>A0A182MX16</accession>
<keyword evidence="2" id="KW-1185">Reference proteome</keyword>
<dbReference type="AlphaFoldDB" id="A0A182MX16"/>
<sequence length="141" mass="15363">MPYLISSEQPPQVHLLLCLLRIIRSHWQVVSSPFVQKRVIVHAREAELIALSYDFPDGSGLDRAVSQQCATSYHRQTRYSTVAAEAAVAAFASVGHGRPPDGTWSVVVGNQTNEQPPLAEPWLVADRSMVGAGGLVDGFVR</sequence>
<dbReference type="EMBL" id="AXCM01004829">
    <property type="status" value="NOT_ANNOTATED_CDS"/>
    <property type="molecule type" value="Genomic_DNA"/>
</dbReference>
<evidence type="ECO:0000313" key="2">
    <source>
        <dbReference type="Proteomes" id="UP000075883"/>
    </source>
</evidence>
<evidence type="ECO:0000313" key="1">
    <source>
        <dbReference type="EnsemblMetazoa" id="ACUA028367-PA"/>
    </source>
</evidence>